<accession>A0A1V0UV00</accession>
<evidence type="ECO:0000313" key="1">
    <source>
        <dbReference type="EMBL" id="ARF69001.1"/>
    </source>
</evidence>
<reference evidence="1 2" key="1">
    <citation type="submission" date="2017-03" db="EMBL/GenBank/DDBJ databases">
        <title>Paenibacillus larvae genome sequencing.</title>
        <authorList>
            <person name="Dingman D.W."/>
        </authorList>
    </citation>
    <scope>NUCLEOTIDE SEQUENCE [LARGE SCALE GENOMIC DNA]</scope>
    <source>
        <strain evidence="1 2">SAG 10367</strain>
    </source>
</reference>
<evidence type="ECO:0000313" key="2">
    <source>
        <dbReference type="Proteomes" id="UP000192727"/>
    </source>
</evidence>
<proteinExistence type="predicted"/>
<dbReference type="AlphaFoldDB" id="A0A1V0UV00"/>
<sequence length="76" mass="8307">MLFLRQVLRDKANKYIEIAEKQGIDPVLFAAISLHETAWGKNSAVTTKNNPGGLMSSSGLMVFPTLDDGLETDARL</sequence>
<protein>
    <submittedName>
        <fullName evidence="1">Uncharacterized protein</fullName>
    </submittedName>
</protein>
<dbReference type="Proteomes" id="UP000192727">
    <property type="component" value="Chromosome"/>
</dbReference>
<dbReference type="EMBL" id="CP020557">
    <property type="protein sequence ID" value="ARF69001.1"/>
    <property type="molecule type" value="Genomic_DNA"/>
</dbReference>
<gene>
    <name evidence="1" type="ORF">B7C51_16095</name>
</gene>
<name>A0A1V0UV00_9BACL</name>
<organism evidence="1 2">
    <name type="scientific">Paenibacillus larvae subsp. pulvifaciens</name>
    <dbReference type="NCBI Taxonomy" id="1477"/>
    <lineage>
        <taxon>Bacteria</taxon>
        <taxon>Bacillati</taxon>
        <taxon>Bacillota</taxon>
        <taxon>Bacilli</taxon>
        <taxon>Bacillales</taxon>
        <taxon>Paenibacillaceae</taxon>
        <taxon>Paenibacillus</taxon>
    </lineage>
</organism>